<evidence type="ECO:0000313" key="6">
    <source>
        <dbReference type="Proteomes" id="UP000030487"/>
    </source>
</evidence>
<dbReference type="InterPro" id="IPR021520">
    <property type="entry name" value="Stealth_CR2"/>
</dbReference>
<protein>
    <recommendedName>
        <fullName evidence="4">Stealth protein CR2 conserved region 2 domain-containing protein</fullName>
    </recommendedName>
</protein>
<evidence type="ECO:0000259" key="4">
    <source>
        <dbReference type="Pfam" id="PF11380"/>
    </source>
</evidence>
<keyword evidence="2" id="KW-0808">Transferase</keyword>
<evidence type="ECO:0000256" key="1">
    <source>
        <dbReference type="ARBA" id="ARBA00007583"/>
    </source>
</evidence>
<dbReference type="RefSeq" id="WP_052125353.1">
    <property type="nucleotide sequence ID" value="NZ_AVCW01000013.1"/>
</dbReference>
<dbReference type="InterPro" id="IPR047141">
    <property type="entry name" value="Stealth"/>
</dbReference>
<evidence type="ECO:0000256" key="2">
    <source>
        <dbReference type="ARBA" id="ARBA00022679"/>
    </source>
</evidence>
<organism evidence="5 6">
    <name type="scientific">Lysinibacillus boronitolerans JCM 21713 = 10a = NBRC 103108</name>
    <dbReference type="NCBI Taxonomy" id="1294264"/>
    <lineage>
        <taxon>Bacteria</taxon>
        <taxon>Bacillati</taxon>
        <taxon>Bacillota</taxon>
        <taxon>Bacilli</taxon>
        <taxon>Bacillales</taxon>
        <taxon>Bacillaceae</taxon>
        <taxon>Lysinibacillus</taxon>
    </lineage>
</organism>
<keyword evidence="6" id="KW-1185">Reference proteome</keyword>
<gene>
    <name evidence="5" type="ORF">CD31_08540</name>
</gene>
<dbReference type="PANTHER" id="PTHR24045">
    <property type="match status" value="1"/>
</dbReference>
<reference evidence="5 6" key="1">
    <citation type="submission" date="2014-02" db="EMBL/GenBank/DDBJ databases">
        <title>Draft genome sequence of Lysinibacillus boronitolerans NBRC 103108.</title>
        <authorList>
            <person name="Zhang F."/>
            <person name="Wang G."/>
            <person name="Zhang L."/>
        </authorList>
    </citation>
    <scope>NUCLEOTIDE SEQUENCE [LARGE SCALE GENOMIC DNA]</scope>
    <source>
        <strain evidence="5 6">NBRC 103108</strain>
    </source>
</reference>
<dbReference type="PANTHER" id="PTHR24045:SF0">
    <property type="entry name" value="N-ACETYLGLUCOSAMINE-1-PHOSPHOTRANSFERASE SUBUNITS ALPHA_BETA"/>
    <property type="match status" value="1"/>
</dbReference>
<dbReference type="Pfam" id="PF11380">
    <property type="entry name" value="Stealth_CR2"/>
    <property type="match status" value="1"/>
</dbReference>
<name>A0ABR4Y1T7_9BACI</name>
<sequence length="336" mass="40480">MKIDFVVTWVDNNDVEWRTTKNFYAGLSSNIQEEQGGDLRYRDWGLLQYWFRGVEKFTPWVNKIHFVTYGHVPKWLNLNHPKLNIVKHKEFMKEEYLPTFNSCAIEINLHKIEGLAENFVYFNDDFFIINYLNPDNFFKNDLPCDEAVFSNYFNPTYNQHNYIHMLTTEAGVINQNFDFQKYVKKNKNKYLNSIYQDQLYLNEFYTKRYYFPGLYHPHLPQAFKKSTFSKVWDAEPEILNNVSKNKFRTLKDVCQYLMRTWQIMSGEFEPVYYRKIGFSFGRTDQEIERIKEFIEKQERSIIVINDSISIDNISMLSKQLKESFDKILKQKSSFEI</sequence>
<comment type="similarity">
    <text evidence="1">Belongs to the stealth family.</text>
</comment>
<dbReference type="Proteomes" id="UP000030487">
    <property type="component" value="Unassembled WGS sequence"/>
</dbReference>
<keyword evidence="3" id="KW-0270">Exopolysaccharide synthesis</keyword>
<comment type="caution">
    <text evidence="5">The sequence shown here is derived from an EMBL/GenBank/DDBJ whole genome shotgun (WGS) entry which is preliminary data.</text>
</comment>
<dbReference type="EMBL" id="JPVR01000069">
    <property type="protein sequence ID" value="KGR86919.1"/>
    <property type="molecule type" value="Genomic_DNA"/>
</dbReference>
<evidence type="ECO:0000256" key="3">
    <source>
        <dbReference type="ARBA" id="ARBA00023169"/>
    </source>
</evidence>
<proteinExistence type="inferred from homology"/>
<accession>A0ABR4Y1T7</accession>
<evidence type="ECO:0000313" key="5">
    <source>
        <dbReference type="EMBL" id="KGR86919.1"/>
    </source>
</evidence>
<feature type="domain" description="Stealth protein CR2 conserved region 2" evidence="4">
    <location>
        <begin position="40"/>
        <end position="141"/>
    </location>
</feature>